<evidence type="ECO:0000313" key="3">
    <source>
        <dbReference type="EMBL" id="NYI78766.1"/>
    </source>
</evidence>
<keyword evidence="2" id="KW-1133">Transmembrane helix</keyword>
<comment type="caution">
    <text evidence="3">The sequence shown here is derived from an EMBL/GenBank/DDBJ whole genome shotgun (WGS) entry which is preliminary data.</text>
</comment>
<protein>
    <submittedName>
        <fullName evidence="3">Uncharacterized protein</fullName>
    </submittedName>
</protein>
<dbReference type="AlphaFoldDB" id="A0A7Z0DP17"/>
<evidence type="ECO:0000256" key="1">
    <source>
        <dbReference type="SAM" id="MobiDB-lite"/>
    </source>
</evidence>
<reference evidence="3 4" key="1">
    <citation type="submission" date="2020-07" db="EMBL/GenBank/DDBJ databases">
        <title>Sequencing the genomes of 1000 actinobacteria strains.</title>
        <authorList>
            <person name="Klenk H.-P."/>
        </authorList>
    </citation>
    <scope>NUCLEOTIDE SEQUENCE [LARGE SCALE GENOMIC DNA]</scope>
    <source>
        <strain evidence="3 4">DSM 26487</strain>
    </source>
</reference>
<feature type="region of interest" description="Disordered" evidence="1">
    <location>
        <begin position="1"/>
        <end position="25"/>
    </location>
</feature>
<evidence type="ECO:0000313" key="4">
    <source>
        <dbReference type="Proteomes" id="UP000564496"/>
    </source>
</evidence>
<feature type="transmembrane region" description="Helical" evidence="2">
    <location>
        <begin position="75"/>
        <end position="100"/>
    </location>
</feature>
<name>A0A7Z0DP17_9ACTN</name>
<organism evidence="3 4">
    <name type="scientific">Nocardioides panzhihuensis</name>
    <dbReference type="NCBI Taxonomy" id="860243"/>
    <lineage>
        <taxon>Bacteria</taxon>
        <taxon>Bacillati</taxon>
        <taxon>Actinomycetota</taxon>
        <taxon>Actinomycetes</taxon>
        <taxon>Propionibacteriales</taxon>
        <taxon>Nocardioidaceae</taxon>
        <taxon>Nocardioides</taxon>
    </lineage>
</organism>
<keyword evidence="4" id="KW-1185">Reference proteome</keyword>
<keyword evidence="2" id="KW-0812">Transmembrane</keyword>
<sequence length="158" mass="16200">MTQPNEAAAAGPAWPAPNQPAPTGGSRSGGWLGLAGLGLGAGTLVFVALVRVIVGIPKVSQSYYNSFYNMEDRSVVWLILGLLLIASIVPIALAVVLGHVGVSRAKAAGTSAAVSGIALGIGYTLVVFWVVRLINAITNTAQFDGGLRVLIEYGGVWA</sequence>
<dbReference type="EMBL" id="JACBZR010000001">
    <property type="protein sequence ID" value="NYI78766.1"/>
    <property type="molecule type" value="Genomic_DNA"/>
</dbReference>
<proteinExistence type="predicted"/>
<evidence type="ECO:0000256" key="2">
    <source>
        <dbReference type="SAM" id="Phobius"/>
    </source>
</evidence>
<feature type="transmembrane region" description="Helical" evidence="2">
    <location>
        <begin position="112"/>
        <end position="131"/>
    </location>
</feature>
<accession>A0A7Z0DP17</accession>
<dbReference type="RefSeq" id="WP_179659076.1">
    <property type="nucleotide sequence ID" value="NZ_JACBZR010000001.1"/>
</dbReference>
<feature type="compositionally biased region" description="Low complexity" evidence="1">
    <location>
        <begin position="1"/>
        <end position="13"/>
    </location>
</feature>
<feature type="transmembrane region" description="Helical" evidence="2">
    <location>
        <begin position="31"/>
        <end position="54"/>
    </location>
</feature>
<dbReference type="Proteomes" id="UP000564496">
    <property type="component" value="Unassembled WGS sequence"/>
</dbReference>
<keyword evidence="2" id="KW-0472">Membrane</keyword>
<gene>
    <name evidence="3" type="ORF">BJ988_003414</name>
</gene>